<evidence type="ECO:0000313" key="4">
    <source>
        <dbReference type="Proteomes" id="UP001156410"/>
    </source>
</evidence>
<evidence type="ECO:0000313" key="5">
    <source>
        <dbReference type="Proteomes" id="UP001209889"/>
    </source>
</evidence>
<reference evidence="5" key="4">
    <citation type="submission" date="2023-07" db="EMBL/GenBank/DDBJ databases">
        <title>Streptococcus macedonicus and Acinetobacter baumannii: co-inhabitants of the cheese production environment.</title>
        <authorList>
            <person name="Johnson J."/>
            <person name="Curtin C."/>
            <person name="Waite-Cusic J."/>
        </authorList>
    </citation>
    <scope>NUCLEOTIDE SEQUENCE [LARGE SCALE GENOMIC DNA]</scope>
    <source>
        <strain evidence="5">E28</strain>
    </source>
</reference>
<gene>
    <name evidence="3" type="ORF">OQG81_04755</name>
    <name evidence="2" type="ORF">OQH01_01165</name>
</gene>
<keyword evidence="1" id="KW-0175">Coiled coil</keyword>
<keyword evidence="5" id="KW-1185">Reference proteome</keyword>
<dbReference type="Proteomes" id="UP001156410">
    <property type="component" value="Chromosome"/>
</dbReference>
<dbReference type="EMBL" id="CP113440">
    <property type="protein sequence ID" value="WAK64147.1"/>
    <property type="molecule type" value="Genomic_DNA"/>
</dbReference>
<reference evidence="3" key="1">
    <citation type="submission" date="2022-11" db="EMBL/GenBank/DDBJ databases">
        <title>Streptococcus macedonicus and Acinetobacter baumannii: co-inhabitants of the cheese production environment.</title>
        <authorList>
            <person name="Johnson J."/>
        </authorList>
    </citation>
    <scope>NUCLEOTIDE SEQUENCE</scope>
    <source>
        <strain evidence="3">E37</strain>
    </source>
</reference>
<dbReference type="Proteomes" id="UP001209889">
    <property type="component" value="Unassembled WGS sequence"/>
</dbReference>
<feature type="coiled-coil region" evidence="1">
    <location>
        <begin position="84"/>
        <end position="111"/>
    </location>
</feature>
<accession>A0AA47FFH3</accession>
<evidence type="ECO:0000313" key="3">
    <source>
        <dbReference type="EMBL" id="WAK64147.1"/>
    </source>
</evidence>
<reference evidence="2" key="5">
    <citation type="submission" date="2024-05" db="EMBL/GenBank/DDBJ databases">
        <title>Streptococcus macedonicus and Acinetobacter baumannii: co-inhabitants of the cheese production environment.</title>
        <authorList>
            <person name="Johnson J."/>
            <person name="Curtin C."/>
            <person name="Waite-Cusic J."/>
        </authorList>
    </citation>
    <scope>NUCLEOTIDE SEQUENCE</scope>
    <source>
        <strain evidence="2">E28</strain>
    </source>
</reference>
<sequence length="118" mass="14141">MASKDRLIQKERQLLQVFEEATDNRKLAESISNDFEWYDRESLRLENSLWEILEHSHYAGEIELNNNQQRGFRSRTFDCVIDSIVDLKKEEIRLEDEIDNVRNERRKLSLQGEKRNGT</sequence>
<name>A0AA47FFH3_STRMC</name>
<evidence type="ECO:0000313" key="2">
    <source>
        <dbReference type="EMBL" id="MCW8677188.1"/>
    </source>
</evidence>
<dbReference type="EMBL" id="JAPHJC010000003">
    <property type="protein sequence ID" value="MCW8677188.1"/>
    <property type="molecule type" value="Genomic_DNA"/>
</dbReference>
<reference evidence="5" key="2">
    <citation type="submission" date="2022-11" db="EMBL/GenBank/DDBJ databases">
        <title>Streptococcus macedonicus and Acinetobacter baumannii: co-inhabitants of the cheese production environment.</title>
        <authorList>
            <person name="Johnson J."/>
            <person name="Curtin C."/>
            <person name="Waite-Cusic J."/>
        </authorList>
    </citation>
    <scope>NUCLEOTIDE SEQUENCE [LARGE SCALE GENOMIC DNA]</scope>
    <source>
        <strain evidence="5">E28</strain>
    </source>
</reference>
<organism evidence="3 4">
    <name type="scientific">Streptococcus macedonicus</name>
    <name type="common">Streptococcus gallolyticus macedonicus</name>
    <dbReference type="NCBI Taxonomy" id="59310"/>
    <lineage>
        <taxon>Bacteria</taxon>
        <taxon>Bacillati</taxon>
        <taxon>Bacillota</taxon>
        <taxon>Bacilli</taxon>
        <taxon>Lactobacillales</taxon>
        <taxon>Streptococcaceae</taxon>
        <taxon>Streptococcus</taxon>
    </lineage>
</organism>
<dbReference type="RefSeq" id="WP_265643830.1">
    <property type="nucleotide sequence ID" value="NZ_CP113440.1"/>
</dbReference>
<protein>
    <submittedName>
        <fullName evidence="3">Uncharacterized protein</fullName>
    </submittedName>
</protein>
<dbReference type="AlphaFoldDB" id="A0AA47FFH3"/>
<reference evidence="3" key="3">
    <citation type="submission" date="2022-11" db="EMBL/GenBank/DDBJ databases">
        <authorList>
            <person name="Johnson J.D."/>
        </authorList>
    </citation>
    <scope>NUCLEOTIDE SEQUENCE</scope>
    <source>
        <strain evidence="2">E28</strain>
        <strain evidence="3">E37</strain>
    </source>
</reference>
<evidence type="ECO:0000256" key="1">
    <source>
        <dbReference type="SAM" id="Coils"/>
    </source>
</evidence>
<proteinExistence type="predicted"/>